<organism evidence="2 3">
    <name type="scientific">Paraglomus brasilianum</name>
    <dbReference type="NCBI Taxonomy" id="144538"/>
    <lineage>
        <taxon>Eukaryota</taxon>
        <taxon>Fungi</taxon>
        <taxon>Fungi incertae sedis</taxon>
        <taxon>Mucoromycota</taxon>
        <taxon>Glomeromycotina</taxon>
        <taxon>Glomeromycetes</taxon>
        <taxon>Paraglomerales</taxon>
        <taxon>Paraglomeraceae</taxon>
        <taxon>Paraglomus</taxon>
    </lineage>
</organism>
<proteinExistence type="predicted"/>
<dbReference type="Proteomes" id="UP000789739">
    <property type="component" value="Unassembled WGS sequence"/>
</dbReference>
<feature type="compositionally biased region" description="Basic and acidic residues" evidence="1">
    <location>
        <begin position="1"/>
        <end position="21"/>
    </location>
</feature>
<keyword evidence="3" id="KW-1185">Reference proteome</keyword>
<gene>
    <name evidence="2" type="ORF">PBRASI_LOCUS1851</name>
</gene>
<protein>
    <submittedName>
        <fullName evidence="2">11108_t:CDS:1</fullName>
    </submittedName>
</protein>
<sequence>MGHLGPDHDTYKQPDAIEARQWKPSSTTTLDAPAALAASAKKENVDATTKECSNKSLFENEYERLQTMSSMFGQKLSKEL</sequence>
<comment type="caution">
    <text evidence="2">The sequence shown here is derived from an EMBL/GenBank/DDBJ whole genome shotgun (WGS) entry which is preliminary data.</text>
</comment>
<evidence type="ECO:0000313" key="2">
    <source>
        <dbReference type="EMBL" id="CAG8486331.1"/>
    </source>
</evidence>
<evidence type="ECO:0000256" key="1">
    <source>
        <dbReference type="SAM" id="MobiDB-lite"/>
    </source>
</evidence>
<dbReference type="AlphaFoldDB" id="A0A9N8WGZ3"/>
<dbReference type="EMBL" id="CAJVPI010000131">
    <property type="protein sequence ID" value="CAG8486331.1"/>
    <property type="molecule type" value="Genomic_DNA"/>
</dbReference>
<accession>A0A9N8WGZ3</accession>
<reference evidence="2" key="1">
    <citation type="submission" date="2021-06" db="EMBL/GenBank/DDBJ databases">
        <authorList>
            <person name="Kallberg Y."/>
            <person name="Tangrot J."/>
            <person name="Rosling A."/>
        </authorList>
    </citation>
    <scope>NUCLEOTIDE SEQUENCE</scope>
    <source>
        <strain evidence="2">BR232B</strain>
    </source>
</reference>
<evidence type="ECO:0000313" key="3">
    <source>
        <dbReference type="Proteomes" id="UP000789739"/>
    </source>
</evidence>
<feature type="region of interest" description="Disordered" evidence="1">
    <location>
        <begin position="1"/>
        <end position="27"/>
    </location>
</feature>
<name>A0A9N8WGZ3_9GLOM</name>